<protein>
    <submittedName>
        <fullName evidence="2">Uncharacterized protein</fullName>
    </submittedName>
</protein>
<sequence length="413" mass="39691">MGLRGVLLGLCGGRAPLCRWGSRPFLPSNMAAELPGSGLVAAGAAGSGLTAAGPANSGNMAAGAVGSGLMAAGPASSGNMAAGAAGSDLMAAGAAGSVALEGRPVACRVAVPAAAGGGAGGGRKKGAAGGRGSAPPTCFQAAGLVANDSRPAGSGTHRQPWADPVADCAADPRVEAVGSIDVRQPPGGWEGNVQPIDINLTHSSLRALPVGQGGGSGDSFLGGAPFEDGAAGGSGGSARATVGHRRLAPQAAAGPAAAWAPPALEDVDVEEEALGGVRSEGEVSEAEDESRAFAAPVVPGWSAGAASGSAGLSGPGKSLGLVPLGGVLGGLGEGMFIQVLGVLGGGAAGPARCFRDIGSSTSGAGGISRRWAHGGLDRGRIKRGYRGGGWSEWWPQARFEGVLGGWGQLGGRE</sequence>
<feature type="region of interest" description="Disordered" evidence="1">
    <location>
        <begin position="115"/>
        <end position="134"/>
    </location>
</feature>
<organism evidence="2 3">
    <name type="scientific">Pyxicephalus adspersus</name>
    <name type="common">African bullfrog</name>
    <dbReference type="NCBI Taxonomy" id="30357"/>
    <lineage>
        <taxon>Eukaryota</taxon>
        <taxon>Metazoa</taxon>
        <taxon>Chordata</taxon>
        <taxon>Craniata</taxon>
        <taxon>Vertebrata</taxon>
        <taxon>Euteleostomi</taxon>
        <taxon>Amphibia</taxon>
        <taxon>Batrachia</taxon>
        <taxon>Anura</taxon>
        <taxon>Neobatrachia</taxon>
        <taxon>Ranoidea</taxon>
        <taxon>Pyxicephalidae</taxon>
        <taxon>Pyxicephalinae</taxon>
        <taxon>Pyxicephalus</taxon>
    </lineage>
</organism>
<evidence type="ECO:0000256" key="1">
    <source>
        <dbReference type="SAM" id="MobiDB-lite"/>
    </source>
</evidence>
<name>A0AAV2ZRG4_PYXAD</name>
<accession>A0AAV2ZRG4</accession>
<feature type="compositionally biased region" description="Gly residues" evidence="1">
    <location>
        <begin position="115"/>
        <end position="132"/>
    </location>
</feature>
<keyword evidence="3" id="KW-1185">Reference proteome</keyword>
<comment type="caution">
    <text evidence="2">The sequence shown here is derived from an EMBL/GenBank/DDBJ whole genome shotgun (WGS) entry which is preliminary data.</text>
</comment>
<dbReference type="Proteomes" id="UP001181693">
    <property type="component" value="Unassembled WGS sequence"/>
</dbReference>
<dbReference type="EMBL" id="DYDO01000011">
    <property type="protein sequence ID" value="DBA16578.1"/>
    <property type="molecule type" value="Genomic_DNA"/>
</dbReference>
<evidence type="ECO:0000313" key="3">
    <source>
        <dbReference type="Proteomes" id="UP001181693"/>
    </source>
</evidence>
<gene>
    <name evidence="2" type="ORF">GDO54_003957</name>
</gene>
<proteinExistence type="predicted"/>
<evidence type="ECO:0000313" key="2">
    <source>
        <dbReference type="EMBL" id="DBA16578.1"/>
    </source>
</evidence>
<reference evidence="2" key="1">
    <citation type="thesis" date="2020" institute="ProQuest LLC" country="789 East Eisenhower Parkway, Ann Arbor, MI, USA">
        <title>Comparative Genomics and Chromosome Evolution.</title>
        <authorList>
            <person name="Mudd A.B."/>
        </authorList>
    </citation>
    <scope>NUCLEOTIDE SEQUENCE</scope>
    <source>
        <strain evidence="2">1538</strain>
        <tissue evidence="2">Blood</tissue>
    </source>
</reference>
<dbReference type="AlphaFoldDB" id="A0AAV2ZRG4"/>